<evidence type="ECO:0000313" key="4">
    <source>
        <dbReference type="EMBL" id="MFC5021323.1"/>
    </source>
</evidence>
<feature type="domain" description="Zinc-ribbon" evidence="3">
    <location>
        <begin position="7"/>
        <end position="28"/>
    </location>
</feature>
<sequence>MADARVCPACHTPVAEGSLFCPRCGRSLTGGPAPPPPGFPPPGEPHGRPGGGGWSPRAEHDPYGGRGPAPPPPDRPPPPGPPHGAPHGRPGPAAQPLVGGGVVEGQVRGVQVRSEMRGDQGSQAIWTFRVERYDEAGNRLSLVPVEMRGMTFEGSISDGDWIRAEGRMRHGTLRVTTLQNLTTGAVVRAKGVPKAAVVAVAVIALVILAGIAWIAYTGFTADTGPPPGFLPPPR</sequence>
<organism evidence="4 5">
    <name type="scientific">Streptomyces coeruleoprunus</name>
    <dbReference type="NCBI Taxonomy" id="285563"/>
    <lineage>
        <taxon>Bacteria</taxon>
        <taxon>Bacillati</taxon>
        <taxon>Actinomycetota</taxon>
        <taxon>Actinomycetes</taxon>
        <taxon>Kitasatosporales</taxon>
        <taxon>Streptomycetaceae</taxon>
        <taxon>Streptomyces</taxon>
    </lineage>
</organism>
<evidence type="ECO:0000256" key="1">
    <source>
        <dbReference type="SAM" id="MobiDB-lite"/>
    </source>
</evidence>
<feature type="region of interest" description="Disordered" evidence="1">
    <location>
        <begin position="15"/>
        <end position="99"/>
    </location>
</feature>
<feature type="compositionally biased region" description="Pro residues" evidence="1">
    <location>
        <begin position="32"/>
        <end position="44"/>
    </location>
</feature>
<keyword evidence="2" id="KW-0472">Membrane</keyword>
<dbReference type="InterPro" id="IPR026870">
    <property type="entry name" value="Zinc_ribbon_dom"/>
</dbReference>
<evidence type="ECO:0000313" key="5">
    <source>
        <dbReference type="Proteomes" id="UP001595829"/>
    </source>
</evidence>
<evidence type="ECO:0000256" key="2">
    <source>
        <dbReference type="SAM" id="Phobius"/>
    </source>
</evidence>
<dbReference type="RefSeq" id="WP_345693292.1">
    <property type="nucleotide sequence ID" value="NZ_BAABIT010000001.1"/>
</dbReference>
<dbReference type="EMBL" id="JBHSJD010000002">
    <property type="protein sequence ID" value="MFC5021323.1"/>
    <property type="molecule type" value="Genomic_DNA"/>
</dbReference>
<gene>
    <name evidence="4" type="ORF">ACFPM3_04040</name>
</gene>
<name>A0ABV9X9E7_9ACTN</name>
<feature type="compositionally biased region" description="Low complexity" evidence="1">
    <location>
        <begin position="85"/>
        <end position="96"/>
    </location>
</feature>
<accession>A0ABV9X9E7</accession>
<comment type="caution">
    <text evidence="4">The sequence shown here is derived from an EMBL/GenBank/DDBJ whole genome shotgun (WGS) entry which is preliminary data.</text>
</comment>
<keyword evidence="2" id="KW-1133">Transmembrane helix</keyword>
<keyword evidence="2" id="KW-0812">Transmembrane</keyword>
<dbReference type="Proteomes" id="UP001595829">
    <property type="component" value="Unassembled WGS sequence"/>
</dbReference>
<protein>
    <submittedName>
        <fullName evidence="4">Zinc ribbon domain-containing protein</fullName>
    </submittedName>
</protein>
<dbReference type="Pfam" id="PF13240">
    <property type="entry name" value="Zn_Ribbon_1"/>
    <property type="match status" value="1"/>
</dbReference>
<keyword evidence="5" id="KW-1185">Reference proteome</keyword>
<feature type="compositionally biased region" description="Pro residues" evidence="1">
    <location>
        <begin position="68"/>
        <end position="84"/>
    </location>
</feature>
<feature type="transmembrane region" description="Helical" evidence="2">
    <location>
        <begin position="195"/>
        <end position="216"/>
    </location>
</feature>
<evidence type="ECO:0000259" key="3">
    <source>
        <dbReference type="Pfam" id="PF13240"/>
    </source>
</evidence>
<reference evidence="5" key="1">
    <citation type="journal article" date="2019" name="Int. J. Syst. Evol. Microbiol.">
        <title>The Global Catalogue of Microorganisms (GCM) 10K type strain sequencing project: providing services to taxonomists for standard genome sequencing and annotation.</title>
        <authorList>
            <consortium name="The Broad Institute Genomics Platform"/>
            <consortium name="The Broad Institute Genome Sequencing Center for Infectious Disease"/>
            <person name="Wu L."/>
            <person name="Ma J."/>
        </authorList>
    </citation>
    <scope>NUCLEOTIDE SEQUENCE [LARGE SCALE GENOMIC DNA]</scope>
    <source>
        <strain evidence="5">CGMCC 4.1648</strain>
    </source>
</reference>
<proteinExistence type="predicted"/>